<keyword evidence="3" id="KW-1185">Reference proteome</keyword>
<evidence type="ECO:0000313" key="3">
    <source>
        <dbReference type="Proteomes" id="UP001164929"/>
    </source>
</evidence>
<dbReference type="EMBL" id="JAQIZT010000013">
    <property type="protein sequence ID" value="KAJ6974760.1"/>
    <property type="molecule type" value="Genomic_DNA"/>
</dbReference>
<gene>
    <name evidence="2" type="ORF">NC653_030788</name>
</gene>
<sequence>MEARFYMLAIVLLFAMFLETARTCRGRDTAIHFYKTRHSKITIYLINNFFKIHIKSKNNK</sequence>
<accession>A0AAD6LWV5</accession>
<reference evidence="2" key="1">
    <citation type="journal article" date="2023" name="Mol. Ecol. Resour.">
        <title>Chromosome-level genome assembly of a triploid poplar Populus alba 'Berolinensis'.</title>
        <authorList>
            <person name="Chen S."/>
            <person name="Yu Y."/>
            <person name="Wang X."/>
            <person name="Wang S."/>
            <person name="Zhang T."/>
            <person name="Zhou Y."/>
            <person name="He R."/>
            <person name="Meng N."/>
            <person name="Wang Y."/>
            <person name="Liu W."/>
            <person name="Liu Z."/>
            <person name="Liu J."/>
            <person name="Guo Q."/>
            <person name="Huang H."/>
            <person name="Sederoff R.R."/>
            <person name="Wang G."/>
            <person name="Qu G."/>
            <person name="Chen S."/>
        </authorList>
    </citation>
    <scope>NUCLEOTIDE SEQUENCE</scope>
    <source>
        <strain evidence="2">SC-2020</strain>
    </source>
</reference>
<feature type="chain" id="PRO_5042099576" description="Late nodulin" evidence="1">
    <location>
        <begin position="24"/>
        <end position="60"/>
    </location>
</feature>
<proteinExistence type="predicted"/>
<organism evidence="2 3">
    <name type="scientific">Populus alba x Populus x berolinensis</name>
    <dbReference type="NCBI Taxonomy" id="444605"/>
    <lineage>
        <taxon>Eukaryota</taxon>
        <taxon>Viridiplantae</taxon>
        <taxon>Streptophyta</taxon>
        <taxon>Embryophyta</taxon>
        <taxon>Tracheophyta</taxon>
        <taxon>Spermatophyta</taxon>
        <taxon>Magnoliopsida</taxon>
        <taxon>eudicotyledons</taxon>
        <taxon>Gunneridae</taxon>
        <taxon>Pentapetalae</taxon>
        <taxon>rosids</taxon>
        <taxon>fabids</taxon>
        <taxon>Malpighiales</taxon>
        <taxon>Salicaceae</taxon>
        <taxon>Saliceae</taxon>
        <taxon>Populus</taxon>
    </lineage>
</organism>
<keyword evidence="1" id="KW-0732">Signal</keyword>
<dbReference type="AlphaFoldDB" id="A0AAD6LWV5"/>
<evidence type="ECO:0008006" key="4">
    <source>
        <dbReference type="Google" id="ProtNLM"/>
    </source>
</evidence>
<feature type="signal peptide" evidence="1">
    <location>
        <begin position="1"/>
        <end position="23"/>
    </location>
</feature>
<dbReference type="Proteomes" id="UP001164929">
    <property type="component" value="Chromosome 13"/>
</dbReference>
<comment type="caution">
    <text evidence="2">The sequence shown here is derived from an EMBL/GenBank/DDBJ whole genome shotgun (WGS) entry which is preliminary data.</text>
</comment>
<protein>
    <recommendedName>
        <fullName evidence="4">Late nodulin</fullName>
    </recommendedName>
</protein>
<evidence type="ECO:0000256" key="1">
    <source>
        <dbReference type="SAM" id="SignalP"/>
    </source>
</evidence>
<evidence type="ECO:0000313" key="2">
    <source>
        <dbReference type="EMBL" id="KAJ6974760.1"/>
    </source>
</evidence>
<name>A0AAD6LWV5_9ROSI</name>